<protein>
    <submittedName>
        <fullName evidence="2">DUF4340 domain-containing protein</fullName>
    </submittedName>
</protein>
<evidence type="ECO:0000259" key="1">
    <source>
        <dbReference type="Pfam" id="PF14238"/>
    </source>
</evidence>
<evidence type="ECO:0000313" key="3">
    <source>
        <dbReference type="Proteomes" id="UP001564408"/>
    </source>
</evidence>
<dbReference type="Proteomes" id="UP001564408">
    <property type="component" value="Unassembled WGS sequence"/>
</dbReference>
<dbReference type="RefSeq" id="WP_369666180.1">
    <property type="nucleotide sequence ID" value="NZ_JBDKXB010000004.1"/>
</dbReference>
<dbReference type="Pfam" id="PF14238">
    <property type="entry name" value="DUF4340"/>
    <property type="match status" value="1"/>
</dbReference>
<comment type="caution">
    <text evidence="2">The sequence shown here is derived from an EMBL/GenBank/DDBJ whole genome shotgun (WGS) entry which is preliminary data.</text>
</comment>
<dbReference type="InterPro" id="IPR025641">
    <property type="entry name" value="DUF4340"/>
</dbReference>
<gene>
    <name evidence="2" type="ORF">ABC977_05170</name>
</gene>
<name>A0ABV4BE62_9GAMM</name>
<proteinExistence type="predicted"/>
<organism evidence="2 3">
    <name type="scientific">Thioalkalicoccus limnaeus</name>
    <dbReference type="NCBI Taxonomy" id="120681"/>
    <lineage>
        <taxon>Bacteria</taxon>
        <taxon>Pseudomonadati</taxon>
        <taxon>Pseudomonadota</taxon>
        <taxon>Gammaproteobacteria</taxon>
        <taxon>Chromatiales</taxon>
        <taxon>Chromatiaceae</taxon>
        <taxon>Thioalkalicoccus</taxon>
    </lineage>
</organism>
<feature type="domain" description="DUF4340" evidence="1">
    <location>
        <begin position="65"/>
        <end position="168"/>
    </location>
</feature>
<dbReference type="EMBL" id="JBDKXB010000004">
    <property type="protein sequence ID" value="MEY6431798.1"/>
    <property type="molecule type" value="Genomic_DNA"/>
</dbReference>
<reference evidence="2 3" key="1">
    <citation type="submission" date="2024-05" db="EMBL/GenBank/DDBJ databases">
        <title>Genome Sequence and Characterization of the New Strain Purple Sulfur Bacterium of Genus Thioalkalicoccus.</title>
        <authorList>
            <person name="Bryantseva I.A."/>
            <person name="Kyndt J.A."/>
            <person name="Imhoff J.F."/>
        </authorList>
    </citation>
    <scope>NUCLEOTIDE SEQUENCE [LARGE SCALE GENOMIC DNA]</scope>
    <source>
        <strain evidence="2 3">Um2</strain>
    </source>
</reference>
<keyword evidence="3" id="KW-1185">Reference proteome</keyword>
<sequence length="265" mass="29917">MIRHRWLGNLGLLLLVLALAVLVHRELAHEPIGRPLTALVPSQIHSVQLERNGERLLFVRDQADWWMTVPYEVAADRGRVTRLLTLAEAQVRDVLPVDAAGMRRLGLEPPRVALILDDTRLRLGVTDPVTGWRYVGVGERVYLIEDRFDPWLNASALEYLDRRLWPPDFTPAHGTFNGEPLTLAAVRALGDRPARSIVPLDSSSLAGDRVEVQPTEGAPLRFLVSRDGRQWDRVDLRLRYLFDESPLPPALIDARPPSPDEDPWP</sequence>
<accession>A0ABV4BE62</accession>
<evidence type="ECO:0000313" key="2">
    <source>
        <dbReference type="EMBL" id="MEY6431798.1"/>
    </source>
</evidence>